<evidence type="ECO:0000256" key="1">
    <source>
        <dbReference type="ARBA" id="ARBA00005762"/>
    </source>
</evidence>
<dbReference type="EC" id="2.7.7.48" evidence="8"/>
<organism evidence="11 12">
    <name type="scientific">Coccomyxa subellipsoidea (strain C-169)</name>
    <name type="common">Green microalga</name>
    <dbReference type="NCBI Taxonomy" id="574566"/>
    <lineage>
        <taxon>Eukaryota</taxon>
        <taxon>Viridiplantae</taxon>
        <taxon>Chlorophyta</taxon>
        <taxon>core chlorophytes</taxon>
        <taxon>Trebouxiophyceae</taxon>
        <taxon>Trebouxiophyceae incertae sedis</taxon>
        <taxon>Coccomyxaceae</taxon>
        <taxon>Coccomyxa</taxon>
        <taxon>Coccomyxa subellipsoidea</taxon>
    </lineage>
</organism>
<gene>
    <name evidence="11" type="ORF">COCSUDRAFT_20637</name>
</gene>
<dbReference type="InterPro" id="IPR007855">
    <property type="entry name" value="RDRP"/>
</dbReference>
<keyword evidence="5 8" id="KW-0694">RNA-binding</keyword>
<comment type="caution">
    <text evidence="11">The sequence shown here is derived from an EMBL/GenBank/DDBJ whole genome shotgun (WGS) entry which is preliminary data.</text>
</comment>
<dbReference type="GeneID" id="17036409"/>
<dbReference type="GO" id="GO:0003723">
    <property type="term" value="F:RNA binding"/>
    <property type="evidence" value="ECO:0007669"/>
    <property type="project" value="UniProtKB-KW"/>
</dbReference>
<accession>I0YJF5</accession>
<dbReference type="Proteomes" id="UP000007264">
    <property type="component" value="Unassembled WGS sequence"/>
</dbReference>
<comment type="similarity">
    <text evidence="1 8">Belongs to the RdRP family.</text>
</comment>
<dbReference type="RefSeq" id="XP_005643068.1">
    <property type="nucleotide sequence ID" value="XM_005643011.1"/>
</dbReference>
<evidence type="ECO:0000256" key="7">
    <source>
        <dbReference type="ARBA" id="ARBA00048744"/>
    </source>
</evidence>
<feature type="non-terminal residue" evidence="11">
    <location>
        <position position="1"/>
    </location>
</feature>
<dbReference type="EMBL" id="AGSI01000023">
    <property type="protein sequence ID" value="EIE18524.1"/>
    <property type="molecule type" value="Genomic_DNA"/>
</dbReference>
<evidence type="ECO:0000256" key="2">
    <source>
        <dbReference type="ARBA" id="ARBA00022484"/>
    </source>
</evidence>
<dbReference type="InterPro" id="IPR057596">
    <property type="entry name" value="RDRP_core"/>
</dbReference>
<evidence type="ECO:0000256" key="5">
    <source>
        <dbReference type="ARBA" id="ARBA00022884"/>
    </source>
</evidence>
<dbReference type="eggNOG" id="KOG0988">
    <property type="taxonomic scope" value="Eukaryota"/>
</dbReference>
<evidence type="ECO:0000259" key="10">
    <source>
        <dbReference type="Pfam" id="PF26253"/>
    </source>
</evidence>
<sequence>QVELSNRVIRHHRQYSDRFLRVTFCEENGGRLCFANDIPRLEDYMDRMEGILKDGLELADRHFDLLAFSSGQVREQSAWFWAAPDSGPTAADIRAWMGDFDAIRCVAKFTARMGQCFSSTVDTLKLQAYTVQTVPDVERNGYCFSDGVGRISVELSRAVADRLEQLGRCPAGWLPRAYQIRYAGCKGMVSLHMGLRGKRFEVRPSMNKFEASAQMLEICDYARYVPGYLNRQIVTLLMQKCLGVPNSVFQRLQARTALFNLNKSGQLRCFCLNLIKWGDAAIMLEAAHIIRAGFDVGTEPYLKSILLCLRAHLLQDLKAKTRVRVPKAALLMGVMDEEGVLEPGQVFLSVNSLPTMALPAIVTGTVVVAKNPCFHPGDVRKFQARPLFRSPELHHLVNCLVFPQKGQRPHPDECSGSDLDGDQYFVSWEPGLLFPGPNREPMSFHSQDPVLIPEGQASLVGDVAQFFMDYIFNDLLGIIANAHLATADIKPDGAQCSQCLQLARLHSNAVDFTKSGRPAEFSRDLRPLSYPDFMMKKNKETHESSTIIGQLFRAITVPTPPLLSDIASETQPDPDIMVEGFQQFIPAAQEARTRYEHALVQIMNQYGVHNEAEIVSGCISKFAKHRRKKGDVKTMIIDAVRALRKKNRAEFPGPLAARSRRALQKACAWYHVTYSPAYSGYGPAAALSTRELDARLISFPWILTDHLAVIKTGPRRRLPGQRI</sequence>
<protein>
    <recommendedName>
        <fullName evidence="8">RNA-dependent RNA polymerase</fullName>
        <ecNumber evidence="8">2.7.7.48</ecNumber>
    </recommendedName>
</protein>
<dbReference type="PANTHER" id="PTHR23079">
    <property type="entry name" value="RNA-DEPENDENT RNA POLYMERASE"/>
    <property type="match status" value="1"/>
</dbReference>
<evidence type="ECO:0000256" key="3">
    <source>
        <dbReference type="ARBA" id="ARBA00022679"/>
    </source>
</evidence>
<evidence type="ECO:0000313" key="12">
    <source>
        <dbReference type="Proteomes" id="UP000007264"/>
    </source>
</evidence>
<dbReference type="InterPro" id="IPR058752">
    <property type="entry name" value="RDRP_C_head"/>
</dbReference>
<dbReference type="KEGG" id="csl:COCSUDRAFT_20637"/>
<dbReference type="OrthoDB" id="6513042at2759"/>
<dbReference type="STRING" id="574566.I0YJF5"/>
<name>I0YJF5_COCSC</name>
<dbReference type="AlphaFoldDB" id="I0YJF5"/>
<evidence type="ECO:0000256" key="6">
    <source>
        <dbReference type="ARBA" id="ARBA00023158"/>
    </source>
</evidence>
<comment type="function">
    <text evidence="8">Probably involved in the RNA silencing pathway and required for the generation of small interfering RNAs (siRNAs).</text>
</comment>
<comment type="catalytic activity">
    <reaction evidence="7 8">
        <text>RNA(n) + a ribonucleoside 5'-triphosphate = RNA(n+1) + diphosphate</text>
        <dbReference type="Rhea" id="RHEA:21248"/>
        <dbReference type="Rhea" id="RHEA-COMP:14527"/>
        <dbReference type="Rhea" id="RHEA-COMP:17342"/>
        <dbReference type="ChEBI" id="CHEBI:33019"/>
        <dbReference type="ChEBI" id="CHEBI:61557"/>
        <dbReference type="ChEBI" id="CHEBI:140395"/>
        <dbReference type="EC" id="2.7.7.48"/>
    </reaction>
</comment>
<reference evidence="11 12" key="1">
    <citation type="journal article" date="2012" name="Genome Biol.">
        <title>The genome of the polar eukaryotic microalga coccomyxa subellipsoidea reveals traits of cold adaptation.</title>
        <authorList>
            <person name="Blanc G."/>
            <person name="Agarkova I."/>
            <person name="Grimwood J."/>
            <person name="Kuo A."/>
            <person name="Brueggeman A."/>
            <person name="Dunigan D."/>
            <person name="Gurnon J."/>
            <person name="Ladunga I."/>
            <person name="Lindquist E."/>
            <person name="Lucas S."/>
            <person name="Pangilinan J."/>
            <person name="Proschold T."/>
            <person name="Salamov A."/>
            <person name="Schmutz J."/>
            <person name="Weeks D."/>
            <person name="Yamada T."/>
            <person name="Claverie J.M."/>
            <person name="Grigoriev I."/>
            <person name="Van Etten J."/>
            <person name="Lomsadze A."/>
            <person name="Borodovsky M."/>
        </authorList>
    </citation>
    <scope>NUCLEOTIDE SEQUENCE [LARGE SCALE GENOMIC DNA]</scope>
    <source>
        <strain evidence="11 12">C-169</strain>
    </source>
</reference>
<dbReference type="Pfam" id="PF05183">
    <property type="entry name" value="RdRP"/>
    <property type="match status" value="1"/>
</dbReference>
<evidence type="ECO:0000313" key="11">
    <source>
        <dbReference type="EMBL" id="EIE18524.1"/>
    </source>
</evidence>
<dbReference type="GO" id="GO:0031380">
    <property type="term" value="C:nuclear RNA-directed RNA polymerase complex"/>
    <property type="evidence" value="ECO:0007669"/>
    <property type="project" value="TreeGrafter"/>
</dbReference>
<keyword evidence="2 8" id="KW-0696">RNA-directed RNA polymerase</keyword>
<feature type="domain" description="RDRP C-terminal head" evidence="10">
    <location>
        <begin position="573"/>
        <end position="717"/>
    </location>
</feature>
<keyword evidence="6 8" id="KW-0943">RNA-mediated gene silencing</keyword>
<dbReference type="GO" id="GO:0003968">
    <property type="term" value="F:RNA-directed RNA polymerase activity"/>
    <property type="evidence" value="ECO:0007669"/>
    <property type="project" value="UniProtKB-KW"/>
</dbReference>
<evidence type="ECO:0000259" key="9">
    <source>
        <dbReference type="Pfam" id="PF05183"/>
    </source>
</evidence>
<proteinExistence type="inferred from homology"/>
<dbReference type="Pfam" id="PF26253">
    <property type="entry name" value="RdRP_head"/>
    <property type="match status" value="1"/>
</dbReference>
<dbReference type="GO" id="GO:0030422">
    <property type="term" value="P:siRNA processing"/>
    <property type="evidence" value="ECO:0007669"/>
    <property type="project" value="TreeGrafter"/>
</dbReference>
<evidence type="ECO:0000256" key="8">
    <source>
        <dbReference type="RuleBase" id="RU363098"/>
    </source>
</evidence>
<evidence type="ECO:0000256" key="4">
    <source>
        <dbReference type="ARBA" id="ARBA00022695"/>
    </source>
</evidence>
<dbReference type="PANTHER" id="PTHR23079:SF55">
    <property type="entry name" value="RNA-DIRECTED RNA POLYMERASE"/>
    <property type="match status" value="1"/>
</dbReference>
<feature type="domain" description="RDRP core" evidence="9">
    <location>
        <begin position="2"/>
        <end position="555"/>
    </location>
</feature>
<keyword evidence="3 8" id="KW-0808">Transferase</keyword>
<keyword evidence="12" id="KW-1185">Reference proteome</keyword>
<keyword evidence="4 8" id="KW-0548">Nucleotidyltransferase</keyword>